<proteinExistence type="predicted"/>
<reference evidence="3" key="1">
    <citation type="journal article" date="2019" name="Int. J. Syst. Evol. Microbiol.">
        <title>The Global Catalogue of Microorganisms (GCM) 10K type strain sequencing project: providing services to taxonomists for standard genome sequencing and annotation.</title>
        <authorList>
            <consortium name="The Broad Institute Genomics Platform"/>
            <consortium name="The Broad Institute Genome Sequencing Center for Infectious Disease"/>
            <person name="Wu L."/>
            <person name="Ma J."/>
        </authorList>
    </citation>
    <scope>NUCLEOTIDE SEQUENCE [LARGE SCALE GENOMIC DNA]</scope>
    <source>
        <strain evidence="3">JCM 13006</strain>
    </source>
</reference>
<keyword evidence="3" id="KW-1185">Reference proteome</keyword>
<evidence type="ECO:0000313" key="2">
    <source>
        <dbReference type="EMBL" id="GAA4831258.1"/>
    </source>
</evidence>
<dbReference type="RefSeq" id="WP_345694793.1">
    <property type="nucleotide sequence ID" value="NZ_BAABIS010000001.1"/>
</dbReference>
<dbReference type="Proteomes" id="UP001501752">
    <property type="component" value="Unassembled WGS sequence"/>
</dbReference>
<feature type="region of interest" description="Disordered" evidence="1">
    <location>
        <begin position="1"/>
        <end position="27"/>
    </location>
</feature>
<protein>
    <submittedName>
        <fullName evidence="2">Uncharacterized protein</fullName>
    </submittedName>
</protein>
<name>A0ABP9D5V9_9ACTN</name>
<organism evidence="2 3">
    <name type="scientific">Kitasatospora terrestris</name>
    <dbReference type="NCBI Taxonomy" id="258051"/>
    <lineage>
        <taxon>Bacteria</taxon>
        <taxon>Bacillati</taxon>
        <taxon>Actinomycetota</taxon>
        <taxon>Actinomycetes</taxon>
        <taxon>Kitasatosporales</taxon>
        <taxon>Streptomycetaceae</taxon>
        <taxon>Kitasatospora</taxon>
    </lineage>
</organism>
<dbReference type="EMBL" id="BAABIS010000001">
    <property type="protein sequence ID" value="GAA4831258.1"/>
    <property type="molecule type" value="Genomic_DNA"/>
</dbReference>
<sequence>MELRAADLLDAPRTPGTPGTWADDMTDRPKLTHLKAGPPVWSARDIPGWGEDGRLRAFYRYFLHPNIGIDLVEDKRALARDRAYAARLRTSLEHLLEQQPAGLDTWHAITHHDMHFYSEGELYGFLLDLHGYFFGTRPTPPDDPDPDRPAPPEHWSYWRRFTR</sequence>
<gene>
    <name evidence="2" type="ORF">GCM10023235_01780</name>
</gene>
<evidence type="ECO:0000313" key="3">
    <source>
        <dbReference type="Proteomes" id="UP001501752"/>
    </source>
</evidence>
<accession>A0ABP9D5V9</accession>
<comment type="caution">
    <text evidence="2">The sequence shown here is derived from an EMBL/GenBank/DDBJ whole genome shotgun (WGS) entry which is preliminary data.</text>
</comment>
<evidence type="ECO:0000256" key="1">
    <source>
        <dbReference type="SAM" id="MobiDB-lite"/>
    </source>
</evidence>